<keyword evidence="1" id="KW-1133">Transmembrane helix</keyword>
<evidence type="ECO:0000313" key="4">
    <source>
        <dbReference type="Proteomes" id="UP000030982"/>
    </source>
</evidence>
<dbReference type="EMBL" id="JTDL01000023">
    <property type="protein sequence ID" value="KHL05316.1"/>
    <property type="molecule type" value="Genomic_DNA"/>
</dbReference>
<evidence type="ECO:0000256" key="1">
    <source>
        <dbReference type="SAM" id="Phobius"/>
    </source>
</evidence>
<reference evidence="3 4" key="1">
    <citation type="submission" date="2014-09" db="EMBL/GenBank/DDBJ databases">
        <title>Genome sequence of Sinomonas sp. MUSC 117.</title>
        <authorList>
            <person name="Lee L.-H."/>
        </authorList>
    </citation>
    <scope>NUCLEOTIDE SEQUENCE [LARGE SCALE GENOMIC DNA]</scope>
    <source>
        <strain evidence="3 4">MUSC 117</strain>
    </source>
</reference>
<feature type="non-terminal residue" evidence="3">
    <location>
        <position position="65"/>
    </location>
</feature>
<gene>
    <name evidence="3" type="ORF">LK10_01550</name>
</gene>
<accession>A0A0B2ANQ8</accession>
<evidence type="ECO:0000313" key="3">
    <source>
        <dbReference type="EMBL" id="KHL05316.1"/>
    </source>
</evidence>
<comment type="caution">
    <text evidence="3">The sequence shown here is derived from an EMBL/GenBank/DDBJ whole genome shotgun (WGS) entry which is preliminary data.</text>
</comment>
<dbReference type="AlphaFoldDB" id="A0A0B2ANQ8"/>
<protein>
    <recommendedName>
        <fullName evidence="2">CBU-0592-like domain-containing protein</fullName>
    </recommendedName>
</protein>
<dbReference type="STRING" id="1338436.LK10_01550"/>
<feature type="domain" description="CBU-0592-like" evidence="2">
    <location>
        <begin position="6"/>
        <end position="64"/>
    </location>
</feature>
<organism evidence="3 4">
    <name type="scientific">Sinomonas humi</name>
    <dbReference type="NCBI Taxonomy" id="1338436"/>
    <lineage>
        <taxon>Bacteria</taxon>
        <taxon>Bacillati</taxon>
        <taxon>Actinomycetota</taxon>
        <taxon>Actinomycetes</taxon>
        <taxon>Micrococcales</taxon>
        <taxon>Micrococcaceae</taxon>
        <taxon>Sinomonas</taxon>
    </lineage>
</organism>
<proteinExistence type="predicted"/>
<sequence length="65" mass="6832">MGNLAEASGWLGALAVLAGYVLFSFGWINGGRIFQGFNLLGAATLAVNGYYHDAWPSVALNLAWG</sequence>
<evidence type="ECO:0000259" key="2">
    <source>
        <dbReference type="Pfam" id="PF26604"/>
    </source>
</evidence>
<feature type="transmembrane region" description="Helical" evidence="1">
    <location>
        <begin position="7"/>
        <end position="27"/>
    </location>
</feature>
<dbReference type="InterPro" id="IPR058058">
    <property type="entry name" value="CBU_0592-like"/>
</dbReference>
<dbReference type="Pfam" id="PF26604">
    <property type="entry name" value="CBU_0592"/>
    <property type="match status" value="1"/>
</dbReference>
<keyword evidence="4" id="KW-1185">Reference proteome</keyword>
<keyword evidence="1" id="KW-0472">Membrane</keyword>
<name>A0A0B2ANQ8_9MICC</name>
<keyword evidence="1" id="KW-0812">Transmembrane</keyword>
<dbReference type="Proteomes" id="UP000030982">
    <property type="component" value="Unassembled WGS sequence"/>
</dbReference>